<gene>
    <name evidence="2" type="ORF">SEV965_LOCUS15647</name>
</gene>
<evidence type="ECO:0000313" key="2">
    <source>
        <dbReference type="EMBL" id="CAF1096582.1"/>
    </source>
</evidence>
<dbReference type="AlphaFoldDB" id="A0A814NTX5"/>
<evidence type="ECO:0000313" key="3">
    <source>
        <dbReference type="Proteomes" id="UP000663889"/>
    </source>
</evidence>
<dbReference type="Proteomes" id="UP000663889">
    <property type="component" value="Unassembled WGS sequence"/>
</dbReference>
<dbReference type="EMBL" id="CAJNOU010000825">
    <property type="protein sequence ID" value="CAF1096582.1"/>
    <property type="molecule type" value="Genomic_DNA"/>
</dbReference>
<proteinExistence type="predicted"/>
<feature type="transmembrane region" description="Helical" evidence="1">
    <location>
        <begin position="33"/>
        <end position="54"/>
    </location>
</feature>
<feature type="transmembrane region" description="Helical" evidence="1">
    <location>
        <begin position="60"/>
        <end position="85"/>
    </location>
</feature>
<keyword evidence="1" id="KW-0472">Membrane</keyword>
<comment type="caution">
    <text evidence="2">The sequence shown here is derived from an EMBL/GenBank/DDBJ whole genome shotgun (WGS) entry which is preliminary data.</text>
</comment>
<protein>
    <submittedName>
        <fullName evidence="2">Uncharacterized protein</fullName>
    </submittedName>
</protein>
<name>A0A814NTX5_9BILA</name>
<accession>A0A814NTX5</accession>
<sequence>MANNQLDINSLPIYKLFFDDIEEIFLNTVSFRVLNILFLITCLFTIGILVLLFYRSQELFLTSLIPFIYTLIFYDFIQLLSLVLLKYNATEYFINQLCRW</sequence>
<reference evidence="2" key="1">
    <citation type="submission" date="2021-02" db="EMBL/GenBank/DDBJ databases">
        <authorList>
            <person name="Nowell W R."/>
        </authorList>
    </citation>
    <scope>NUCLEOTIDE SEQUENCE</scope>
</reference>
<evidence type="ECO:0000256" key="1">
    <source>
        <dbReference type="SAM" id="Phobius"/>
    </source>
</evidence>
<organism evidence="2 3">
    <name type="scientific">Rotaria sordida</name>
    <dbReference type="NCBI Taxonomy" id="392033"/>
    <lineage>
        <taxon>Eukaryota</taxon>
        <taxon>Metazoa</taxon>
        <taxon>Spiralia</taxon>
        <taxon>Gnathifera</taxon>
        <taxon>Rotifera</taxon>
        <taxon>Eurotatoria</taxon>
        <taxon>Bdelloidea</taxon>
        <taxon>Philodinida</taxon>
        <taxon>Philodinidae</taxon>
        <taxon>Rotaria</taxon>
    </lineage>
</organism>
<feature type="non-terminal residue" evidence="2">
    <location>
        <position position="100"/>
    </location>
</feature>
<keyword evidence="1" id="KW-0812">Transmembrane</keyword>
<keyword evidence="1" id="KW-1133">Transmembrane helix</keyword>